<organism evidence="2 3">
    <name type="scientific">Nisaea acidiphila</name>
    <dbReference type="NCBI Taxonomy" id="1862145"/>
    <lineage>
        <taxon>Bacteria</taxon>
        <taxon>Pseudomonadati</taxon>
        <taxon>Pseudomonadota</taxon>
        <taxon>Alphaproteobacteria</taxon>
        <taxon>Rhodospirillales</taxon>
        <taxon>Thalassobaculaceae</taxon>
        <taxon>Nisaea</taxon>
    </lineage>
</organism>
<dbReference type="Proteomes" id="UP001060336">
    <property type="component" value="Chromosome"/>
</dbReference>
<feature type="transmembrane region" description="Helical" evidence="1">
    <location>
        <begin position="36"/>
        <end position="57"/>
    </location>
</feature>
<dbReference type="AlphaFoldDB" id="A0A9J7AVS6"/>
<keyword evidence="1" id="KW-0472">Membrane</keyword>
<feature type="transmembrane region" description="Helical" evidence="1">
    <location>
        <begin position="102"/>
        <end position="120"/>
    </location>
</feature>
<feature type="transmembrane region" description="Helical" evidence="1">
    <location>
        <begin position="7"/>
        <end position="30"/>
    </location>
</feature>
<name>A0A9J7AVS6_9PROT</name>
<dbReference type="EMBL" id="CP102480">
    <property type="protein sequence ID" value="UUX49525.1"/>
    <property type="molecule type" value="Genomic_DNA"/>
</dbReference>
<reference evidence="2" key="1">
    <citation type="submission" date="2022-08" db="EMBL/GenBank/DDBJ databases">
        <title>Nisaea acidiphila sp. nov., isolated from a marine algal debris and emended description of the genus Nisaea Urios et al. 2008.</title>
        <authorList>
            <person name="Kwon K."/>
        </authorList>
    </citation>
    <scope>NUCLEOTIDE SEQUENCE</scope>
    <source>
        <strain evidence="2">MEBiC11861</strain>
    </source>
</reference>
<gene>
    <name evidence="2" type="ORF">NUH88_19260</name>
</gene>
<protein>
    <submittedName>
        <fullName evidence="2">Uncharacterized protein</fullName>
    </submittedName>
</protein>
<keyword evidence="3" id="KW-1185">Reference proteome</keyword>
<accession>A0A9J7AVS6</accession>
<evidence type="ECO:0000313" key="3">
    <source>
        <dbReference type="Proteomes" id="UP001060336"/>
    </source>
</evidence>
<sequence length="126" mass="13852">MEAIENAAIISVGRATGFAALAIVCIVMSLSYEPVIAARAGCILCLIVAAILFHYSLKAPSRPYRQTELWIILAKEDRPPKSIAQQLIGSVLHRTYRKFAEYSVLSALIFMILAVILGFFPDLRIG</sequence>
<evidence type="ECO:0000313" key="2">
    <source>
        <dbReference type="EMBL" id="UUX49525.1"/>
    </source>
</evidence>
<evidence type="ECO:0000256" key="1">
    <source>
        <dbReference type="SAM" id="Phobius"/>
    </source>
</evidence>
<proteinExistence type="predicted"/>
<dbReference type="RefSeq" id="WP_257768246.1">
    <property type="nucleotide sequence ID" value="NZ_CP102480.1"/>
</dbReference>
<keyword evidence="1" id="KW-1133">Transmembrane helix</keyword>
<dbReference type="KEGG" id="naci:NUH88_19260"/>
<keyword evidence="1" id="KW-0812">Transmembrane</keyword>